<evidence type="ECO:0000256" key="2">
    <source>
        <dbReference type="SAM" id="MobiDB-lite"/>
    </source>
</evidence>
<organism evidence="4 5">
    <name type="scientific">Xylaria arbuscula</name>
    <dbReference type="NCBI Taxonomy" id="114810"/>
    <lineage>
        <taxon>Eukaryota</taxon>
        <taxon>Fungi</taxon>
        <taxon>Dikarya</taxon>
        <taxon>Ascomycota</taxon>
        <taxon>Pezizomycotina</taxon>
        <taxon>Sordariomycetes</taxon>
        <taxon>Xylariomycetidae</taxon>
        <taxon>Xylariales</taxon>
        <taxon>Xylariaceae</taxon>
        <taxon>Xylaria</taxon>
    </lineage>
</organism>
<gene>
    <name evidence="4" type="ORF">NPX13_g1841</name>
</gene>
<proteinExistence type="predicted"/>
<dbReference type="Proteomes" id="UP001148614">
    <property type="component" value="Unassembled WGS sequence"/>
</dbReference>
<feature type="domain" description="DUF7580" evidence="3">
    <location>
        <begin position="183"/>
        <end position="588"/>
    </location>
</feature>
<keyword evidence="1" id="KW-0175">Coiled coil</keyword>
<evidence type="ECO:0000313" key="4">
    <source>
        <dbReference type="EMBL" id="KAJ3578720.1"/>
    </source>
</evidence>
<protein>
    <recommendedName>
        <fullName evidence="3">DUF7580 domain-containing protein</fullName>
    </recommendedName>
</protein>
<sequence length="599" mass="67901">MEVAGLVLGALPVAMMAVDSYFDAVKLIGEYKDYEQTLKRIRRNIFIQEQQLQTTLEGIGLVKPTIQEVQERLREVRPDCYHQFIEILEHMGCITSSLLDKLDIDSSGKPKWINVGGDRVFWEWRRVKRSFGVKERKELFDELQHWNNALRNCLEPNREIISDYADPMTTELVQRFNIKSCDEARTNFRIIHEALAMAWADTCTAPRHLSNVELIWQHRGLEETGQLQLSVPEHGAHEESKHWQRVLISIHTSQVNSTPDTSVPSNPTSTVGTSTAPRGRVRGSVSRAFADVRFSMTRLTKISKLVKTTVVPESRLQLDCLQPNSTSPPNGHLITELCNSIRAKNWNGHLLHTGPMNEKIIHMKKAISPCSSFTTLPLESVISDYHYKSGKGKQVAYTRLSRKERPGIAAAAVWAVLVLCGTPWLDERPIGKGDITLLVDIPTRDNHFGHPRTHPTLLYTFKSKNDVSNKIPDNSSGSYLDDQIRHKTLFTLGVLLIELGLNKTFDQLRRDSQAESQAHDPSVLSDYQTANQIIESEELEREVCDSYAYAVQRCIQCHFLGRESTQNFSHAAFRKQFFTGVVAPVQATFDAQITSLNYI</sequence>
<dbReference type="EMBL" id="JANPWZ010000177">
    <property type="protein sequence ID" value="KAJ3578720.1"/>
    <property type="molecule type" value="Genomic_DNA"/>
</dbReference>
<dbReference type="VEuPathDB" id="FungiDB:F4678DRAFT_413761"/>
<evidence type="ECO:0000313" key="5">
    <source>
        <dbReference type="Proteomes" id="UP001148614"/>
    </source>
</evidence>
<dbReference type="AlphaFoldDB" id="A0A9W8NLA2"/>
<evidence type="ECO:0000259" key="3">
    <source>
        <dbReference type="Pfam" id="PF24476"/>
    </source>
</evidence>
<dbReference type="Pfam" id="PF24476">
    <property type="entry name" value="DUF7580"/>
    <property type="match status" value="1"/>
</dbReference>
<reference evidence="4" key="1">
    <citation type="submission" date="2022-07" db="EMBL/GenBank/DDBJ databases">
        <title>Genome Sequence of Xylaria arbuscula.</title>
        <authorList>
            <person name="Buettner E."/>
        </authorList>
    </citation>
    <scope>NUCLEOTIDE SEQUENCE</scope>
    <source>
        <strain evidence="4">VT107</strain>
    </source>
</reference>
<accession>A0A9W8NLA2</accession>
<evidence type="ECO:0000256" key="1">
    <source>
        <dbReference type="SAM" id="Coils"/>
    </source>
</evidence>
<dbReference type="InterPro" id="IPR056002">
    <property type="entry name" value="DUF7580"/>
</dbReference>
<keyword evidence="5" id="KW-1185">Reference proteome</keyword>
<dbReference type="PANTHER" id="PTHR35186">
    <property type="entry name" value="ANK_REP_REGION DOMAIN-CONTAINING PROTEIN"/>
    <property type="match status" value="1"/>
</dbReference>
<dbReference type="PANTHER" id="PTHR35186:SF4">
    <property type="entry name" value="PRION-INHIBITION AND PROPAGATION HELO DOMAIN-CONTAINING PROTEIN"/>
    <property type="match status" value="1"/>
</dbReference>
<feature type="region of interest" description="Disordered" evidence="2">
    <location>
        <begin position="255"/>
        <end position="280"/>
    </location>
</feature>
<feature type="coiled-coil region" evidence="1">
    <location>
        <begin position="24"/>
        <end position="51"/>
    </location>
</feature>
<comment type="caution">
    <text evidence="4">The sequence shown here is derived from an EMBL/GenBank/DDBJ whole genome shotgun (WGS) entry which is preliminary data.</text>
</comment>
<name>A0A9W8NLA2_9PEZI</name>
<feature type="compositionally biased region" description="Polar residues" evidence="2">
    <location>
        <begin position="255"/>
        <end position="276"/>
    </location>
</feature>